<dbReference type="OrthoDB" id="5763385at2"/>
<accession>K2JC67</accession>
<name>K2JC67_9GAMM</name>
<dbReference type="Gene3D" id="3.40.50.150">
    <property type="entry name" value="Vaccinia Virus protein VP39"/>
    <property type="match status" value="1"/>
</dbReference>
<dbReference type="EMBL" id="AMRG01000014">
    <property type="protein sequence ID" value="EKE80906.1"/>
    <property type="molecule type" value="Genomic_DNA"/>
</dbReference>
<dbReference type="eggNOG" id="COG0421">
    <property type="taxonomic scope" value="Bacteria"/>
</dbReference>
<dbReference type="AlphaFoldDB" id="K2JC67"/>
<evidence type="ECO:0000313" key="1">
    <source>
        <dbReference type="EMBL" id="EKE80906.1"/>
    </source>
</evidence>
<proteinExistence type="predicted"/>
<dbReference type="InterPro" id="IPR029063">
    <property type="entry name" value="SAM-dependent_MTases_sf"/>
</dbReference>
<reference evidence="1 2" key="1">
    <citation type="journal article" date="2012" name="J. Bacteriol.">
        <title>Genome Sequence of Idiomarina xiamenensis Type Strain 10-D-4.</title>
        <authorList>
            <person name="Lai Q."/>
            <person name="Wang L."/>
            <person name="Wang W."/>
            <person name="Shao Z."/>
        </authorList>
    </citation>
    <scope>NUCLEOTIDE SEQUENCE [LARGE SCALE GENOMIC DNA]</scope>
    <source>
        <strain evidence="1 2">10-D-4</strain>
    </source>
</reference>
<protein>
    <submittedName>
        <fullName evidence="1">Spermidine synthase</fullName>
    </submittedName>
</protein>
<dbReference type="NCBIfam" id="NF037959">
    <property type="entry name" value="MFS_SpdSyn"/>
    <property type="match status" value="1"/>
</dbReference>
<gene>
    <name evidence="1" type="ORF">A10D4_10979</name>
</gene>
<organism evidence="1 2">
    <name type="scientific">Idiomarina xiamenensis 10-D-4</name>
    <dbReference type="NCBI Taxonomy" id="740709"/>
    <lineage>
        <taxon>Bacteria</taxon>
        <taxon>Pseudomonadati</taxon>
        <taxon>Pseudomonadota</taxon>
        <taxon>Gammaproteobacteria</taxon>
        <taxon>Alteromonadales</taxon>
        <taxon>Idiomarinaceae</taxon>
        <taxon>Idiomarina</taxon>
    </lineage>
</organism>
<evidence type="ECO:0000313" key="2">
    <source>
        <dbReference type="Proteomes" id="UP000014115"/>
    </source>
</evidence>
<keyword evidence="2" id="KW-1185">Reference proteome</keyword>
<sequence>MTEQQLLTELARAYALPLTQSPDARAVVLENQDYRFLLMDGALQSILDRHHPQRLLFPHQQLYQRFLRQLGATAQVLELGLGGASLARYGCHHQAQLKWLSIENESQIIAALDYFACPQQLTVMQTDAAVWLLQPVQQRYDFIHVDVFTAAEVPAWLLLPQFTNAIVQRLCVGGVLAFNLIETTASADDTSQRLLKLLPSSWHWLCKRNPGYRNCQLLVSAEASALAPFVDDNEH</sequence>
<dbReference type="PATRIC" id="fig|740709.3.peg.2217"/>
<dbReference type="STRING" id="740709.A10D4_10979"/>
<dbReference type="RefSeq" id="WP_008489539.1">
    <property type="nucleotide sequence ID" value="NZ_AMRG01000014.1"/>
</dbReference>
<comment type="caution">
    <text evidence="1">The sequence shown here is derived from an EMBL/GenBank/DDBJ whole genome shotgun (WGS) entry which is preliminary data.</text>
</comment>
<dbReference type="Proteomes" id="UP000014115">
    <property type="component" value="Unassembled WGS sequence"/>
</dbReference>
<dbReference type="SUPFAM" id="SSF53335">
    <property type="entry name" value="S-adenosyl-L-methionine-dependent methyltransferases"/>
    <property type="match status" value="1"/>
</dbReference>